<evidence type="ECO:0000313" key="1">
    <source>
        <dbReference type="EMBL" id="GIY00273.1"/>
    </source>
</evidence>
<proteinExistence type="predicted"/>
<evidence type="ECO:0000313" key="2">
    <source>
        <dbReference type="Proteomes" id="UP001054945"/>
    </source>
</evidence>
<dbReference type="AlphaFoldDB" id="A0AAV4PYM5"/>
<dbReference type="EMBL" id="BPLR01005158">
    <property type="protein sequence ID" value="GIY00273.1"/>
    <property type="molecule type" value="Genomic_DNA"/>
</dbReference>
<comment type="caution">
    <text evidence="1">The sequence shown here is derived from an EMBL/GenBank/DDBJ whole genome shotgun (WGS) entry which is preliminary data.</text>
</comment>
<organism evidence="1 2">
    <name type="scientific">Caerostris extrusa</name>
    <name type="common">Bark spider</name>
    <name type="synonym">Caerostris bankana</name>
    <dbReference type="NCBI Taxonomy" id="172846"/>
    <lineage>
        <taxon>Eukaryota</taxon>
        <taxon>Metazoa</taxon>
        <taxon>Ecdysozoa</taxon>
        <taxon>Arthropoda</taxon>
        <taxon>Chelicerata</taxon>
        <taxon>Arachnida</taxon>
        <taxon>Araneae</taxon>
        <taxon>Araneomorphae</taxon>
        <taxon>Entelegynae</taxon>
        <taxon>Araneoidea</taxon>
        <taxon>Araneidae</taxon>
        <taxon>Caerostris</taxon>
    </lineage>
</organism>
<name>A0AAV4PYM5_CAEEX</name>
<protein>
    <submittedName>
        <fullName evidence="1">Uncharacterized protein</fullName>
    </submittedName>
</protein>
<reference evidence="1 2" key="1">
    <citation type="submission" date="2021-06" db="EMBL/GenBank/DDBJ databases">
        <title>Caerostris extrusa draft genome.</title>
        <authorList>
            <person name="Kono N."/>
            <person name="Arakawa K."/>
        </authorList>
    </citation>
    <scope>NUCLEOTIDE SEQUENCE [LARGE SCALE GENOMIC DNA]</scope>
</reference>
<gene>
    <name evidence="1" type="ORF">CEXT_345671</name>
</gene>
<accession>A0AAV4PYM5</accession>
<sequence length="102" mass="12210">MWGSLPLFPPQFDDLRRRRRKPQIGRLEYRVTINERDLHPFSSSPSDKGVHVTPCCYCRRTFRLSRWHGLARSWVRGVSKQCELGYPASYLRQMPHFVFCQR</sequence>
<dbReference type="Proteomes" id="UP001054945">
    <property type="component" value="Unassembled WGS sequence"/>
</dbReference>
<keyword evidence="2" id="KW-1185">Reference proteome</keyword>